<reference evidence="5 6" key="1">
    <citation type="submission" date="2020-08" db="EMBL/GenBank/DDBJ databases">
        <title>Plant Genome Project.</title>
        <authorList>
            <person name="Zhang R.-G."/>
        </authorList>
    </citation>
    <scope>NUCLEOTIDE SEQUENCE [LARGE SCALE GENOMIC DNA]</scope>
    <source>
        <tissue evidence="5">Rhizome</tissue>
    </source>
</reference>
<evidence type="ECO:0000256" key="1">
    <source>
        <dbReference type="ARBA" id="ARBA00004123"/>
    </source>
</evidence>
<feature type="compositionally biased region" description="Basic and acidic residues" evidence="3">
    <location>
        <begin position="253"/>
        <end position="263"/>
    </location>
</feature>
<comment type="subcellular location">
    <subcellularLocation>
        <location evidence="1">Nucleus</location>
    </subcellularLocation>
</comment>
<keyword evidence="6" id="KW-1185">Reference proteome</keyword>
<gene>
    <name evidence="5" type="ORF">ZIOFF_057085</name>
</gene>
<accession>A0A8J5FPP6</accession>
<evidence type="ECO:0000256" key="3">
    <source>
        <dbReference type="SAM" id="MobiDB-lite"/>
    </source>
</evidence>
<dbReference type="PANTHER" id="PTHR12565">
    <property type="entry name" value="STEROL REGULATORY ELEMENT-BINDING PROTEIN"/>
    <property type="match status" value="1"/>
</dbReference>
<comment type="caution">
    <text evidence="5">The sequence shown here is derived from an EMBL/GenBank/DDBJ whole genome shotgun (WGS) entry which is preliminary data.</text>
</comment>
<dbReference type="Proteomes" id="UP000734854">
    <property type="component" value="Unassembled WGS sequence"/>
</dbReference>
<protein>
    <recommendedName>
        <fullName evidence="4">DUF1087 domain-containing protein</fullName>
    </recommendedName>
</protein>
<dbReference type="InterPro" id="IPR024097">
    <property type="entry name" value="bHLH_ZIP_TF"/>
</dbReference>
<dbReference type="GO" id="GO:0005634">
    <property type="term" value="C:nucleus"/>
    <property type="evidence" value="ECO:0007669"/>
    <property type="project" value="UniProtKB-SubCell"/>
</dbReference>
<feature type="region of interest" description="Disordered" evidence="3">
    <location>
        <begin position="246"/>
        <end position="271"/>
    </location>
</feature>
<dbReference type="PANTHER" id="PTHR12565:SF184">
    <property type="entry name" value="BHLH TRANSCRIPTION FACTOR"/>
    <property type="match status" value="1"/>
</dbReference>
<evidence type="ECO:0000259" key="4">
    <source>
        <dbReference type="SMART" id="SM01147"/>
    </source>
</evidence>
<dbReference type="InterPro" id="IPR009463">
    <property type="entry name" value="DUF1087"/>
</dbReference>
<dbReference type="EMBL" id="JACMSC010000015">
    <property type="protein sequence ID" value="KAG6488317.1"/>
    <property type="molecule type" value="Genomic_DNA"/>
</dbReference>
<evidence type="ECO:0000256" key="2">
    <source>
        <dbReference type="ARBA" id="ARBA00023242"/>
    </source>
</evidence>
<dbReference type="SMART" id="SM01147">
    <property type="entry name" value="DUF1087"/>
    <property type="match status" value="1"/>
</dbReference>
<proteinExistence type="predicted"/>
<keyword evidence="2" id="KW-0539">Nucleus</keyword>
<evidence type="ECO:0000313" key="6">
    <source>
        <dbReference type="Proteomes" id="UP000734854"/>
    </source>
</evidence>
<dbReference type="GO" id="GO:0003700">
    <property type="term" value="F:DNA-binding transcription factor activity"/>
    <property type="evidence" value="ECO:0007669"/>
    <property type="project" value="TreeGrafter"/>
</dbReference>
<feature type="domain" description="DUF1087" evidence="4">
    <location>
        <begin position="248"/>
        <end position="308"/>
    </location>
</feature>
<name>A0A8J5FPP6_ZINOF</name>
<organism evidence="5 6">
    <name type="scientific">Zingiber officinale</name>
    <name type="common">Ginger</name>
    <name type="synonym">Amomum zingiber</name>
    <dbReference type="NCBI Taxonomy" id="94328"/>
    <lineage>
        <taxon>Eukaryota</taxon>
        <taxon>Viridiplantae</taxon>
        <taxon>Streptophyta</taxon>
        <taxon>Embryophyta</taxon>
        <taxon>Tracheophyta</taxon>
        <taxon>Spermatophyta</taxon>
        <taxon>Magnoliopsida</taxon>
        <taxon>Liliopsida</taxon>
        <taxon>Zingiberales</taxon>
        <taxon>Zingiberaceae</taxon>
        <taxon>Zingiber</taxon>
    </lineage>
</organism>
<evidence type="ECO:0000313" key="5">
    <source>
        <dbReference type="EMBL" id="KAG6488317.1"/>
    </source>
</evidence>
<dbReference type="AlphaFoldDB" id="A0A8J5FPP6"/>
<sequence>MQTARGHEQNINGSRKLGEDAKLFEPPKDYIHIMARRGQATDNHNLAERVAGKAVMLDEIINYVQCLQWQVEIAMEDAVYDALMYPFLYNDYGPVEAGRMVACTAACLCHAAALRPSMSQGPGAAASSLLGPPAVGGGCLRPSAPASGRLRPSAPASGRLRLSAGSICCSSPVDLHIFRLFCQDLFCRPVLLLCRSILSLCRPIQVARQHKSVARLIYSLGDSVRFSSVDWNDDINEEAEGTETLPGIIGEDGELKSEAKEDSPVGGSEENECDKLLRVRWGKSQLEEEAVLGRGKRQRKAVSDRARNFW</sequence>